<gene>
    <name evidence="1" type="ORF">HMPREF1092_03320</name>
</gene>
<protein>
    <recommendedName>
        <fullName evidence="3">Phage protein</fullName>
    </recommendedName>
</protein>
<organism evidence="1 2">
    <name type="scientific">Clostridium thermobutyricum</name>
    <dbReference type="NCBI Taxonomy" id="29372"/>
    <lineage>
        <taxon>Bacteria</taxon>
        <taxon>Bacillati</taxon>
        <taxon>Bacillota</taxon>
        <taxon>Clostridia</taxon>
        <taxon>Eubacteriales</taxon>
        <taxon>Clostridiaceae</taxon>
        <taxon>Clostridium</taxon>
    </lineage>
</organism>
<dbReference type="Proteomes" id="UP000013097">
    <property type="component" value="Unassembled WGS sequence"/>
</dbReference>
<dbReference type="PATRIC" id="fig|999411.4.peg.3233"/>
<dbReference type="RefSeq" id="WP_002599760.1">
    <property type="nucleotide sequence ID" value="NZ_KB850960.1"/>
</dbReference>
<dbReference type="eggNOG" id="ENOG50325F7">
    <property type="taxonomic scope" value="Bacteria"/>
</dbReference>
<evidence type="ECO:0000313" key="2">
    <source>
        <dbReference type="Proteomes" id="UP000013097"/>
    </source>
</evidence>
<name>N9XGF1_9CLOT</name>
<accession>N9XGF1</accession>
<dbReference type="AlphaFoldDB" id="N9XGF1"/>
<proteinExistence type="predicted"/>
<dbReference type="HOGENOM" id="CLU_2192420_0_0_9"/>
<evidence type="ECO:0000313" key="1">
    <source>
        <dbReference type="EMBL" id="ENY98762.1"/>
    </source>
</evidence>
<sequence>MTKTIKQFLEEIQNNYPRVNSKKLELYLNIALVKIKNYLNTDMTDTSLISNYRTAIIVAIDNEINLADKKNISMIKEGNISITYKENSSKLSSEVKALLPRPFIKLMG</sequence>
<keyword evidence="2" id="KW-1185">Reference proteome</keyword>
<comment type="caution">
    <text evidence="1">The sequence shown here is derived from an EMBL/GenBank/DDBJ whole genome shotgun (WGS) entry which is preliminary data.</text>
</comment>
<reference evidence="1 2" key="1">
    <citation type="submission" date="2013-01" db="EMBL/GenBank/DDBJ databases">
        <title>The Genome Sequence of Clostridium colicanis 209318.</title>
        <authorList>
            <consortium name="The Broad Institute Genome Sequencing Platform"/>
            <person name="Earl A."/>
            <person name="Ward D."/>
            <person name="Feldgarden M."/>
            <person name="Gevers D."/>
            <person name="Courvalin P."/>
            <person name="Lambert T."/>
            <person name="Walker B."/>
            <person name="Young S.K."/>
            <person name="Zeng Q."/>
            <person name="Gargeya S."/>
            <person name="Fitzgerald M."/>
            <person name="Haas B."/>
            <person name="Abouelleil A."/>
            <person name="Alvarado L."/>
            <person name="Arachchi H.M."/>
            <person name="Berlin A.M."/>
            <person name="Chapman S.B."/>
            <person name="Dewar J."/>
            <person name="Goldberg J."/>
            <person name="Griggs A."/>
            <person name="Gujja S."/>
            <person name="Hansen M."/>
            <person name="Howarth C."/>
            <person name="Imamovic A."/>
            <person name="Larimer J."/>
            <person name="McCowan C."/>
            <person name="Murphy C."/>
            <person name="Neiman D."/>
            <person name="Pearson M."/>
            <person name="Priest M."/>
            <person name="Roberts A."/>
            <person name="Saif S."/>
            <person name="Shea T."/>
            <person name="Sisk P."/>
            <person name="Sykes S."/>
            <person name="Wortman J."/>
            <person name="Nusbaum C."/>
            <person name="Birren B."/>
        </authorList>
    </citation>
    <scope>NUCLEOTIDE SEQUENCE [LARGE SCALE GENOMIC DNA]</scope>
    <source>
        <strain evidence="1 2">209318</strain>
    </source>
</reference>
<dbReference type="EMBL" id="AGYT01000026">
    <property type="protein sequence ID" value="ENY98762.1"/>
    <property type="molecule type" value="Genomic_DNA"/>
</dbReference>
<evidence type="ECO:0008006" key="3">
    <source>
        <dbReference type="Google" id="ProtNLM"/>
    </source>
</evidence>